<proteinExistence type="predicted"/>
<reference evidence="2 3" key="1">
    <citation type="journal article" date="2009" name="Stand. Genomic Sci.">
        <title>Complete genome sequence of Rhodothermus marinus type strain (R-10).</title>
        <authorList>
            <person name="Nolan M."/>
            <person name="Tindall B.J."/>
            <person name="Pomrenke H."/>
            <person name="Lapidus A."/>
            <person name="Copeland A."/>
            <person name="Glavina Del Rio T."/>
            <person name="Lucas S."/>
            <person name="Chen F."/>
            <person name="Tice H."/>
            <person name="Cheng J.F."/>
            <person name="Saunders E."/>
            <person name="Han C."/>
            <person name="Bruce D."/>
            <person name="Goodwin L."/>
            <person name="Chain P."/>
            <person name="Pitluck S."/>
            <person name="Ovchinikova G."/>
            <person name="Pati A."/>
            <person name="Ivanova N."/>
            <person name="Mavromatis K."/>
            <person name="Chen A."/>
            <person name="Palaniappan K."/>
            <person name="Land M."/>
            <person name="Hauser L."/>
            <person name="Chang Y.J."/>
            <person name="Jeffries C.D."/>
            <person name="Brettin T."/>
            <person name="Goker M."/>
            <person name="Bristow J."/>
            <person name="Eisen J.A."/>
            <person name="Markowitz V."/>
            <person name="Hugenholtz P."/>
            <person name="Kyrpides N.C."/>
            <person name="Klenk H.P."/>
            <person name="Detter J.C."/>
        </authorList>
    </citation>
    <scope>NUCLEOTIDE SEQUENCE [LARGE SCALE GENOMIC DNA]</scope>
    <source>
        <strain evidence="3">ATCC 43812 / DSM 4252 / R-10</strain>
    </source>
</reference>
<dbReference type="PANTHER" id="PTHR30354:SF25">
    <property type="entry name" value="INNER MEMBRANE PERMEASE YGBN"/>
    <property type="match status" value="1"/>
</dbReference>
<evidence type="ECO:0000313" key="2">
    <source>
        <dbReference type="EMBL" id="ACY47456.1"/>
    </source>
</evidence>
<dbReference type="PIRSF" id="PIRSF002746">
    <property type="entry name" value="Gluconate_transporter"/>
    <property type="match status" value="1"/>
</dbReference>
<feature type="transmembrane region" description="Helical" evidence="1">
    <location>
        <begin position="57"/>
        <end position="75"/>
    </location>
</feature>
<dbReference type="Pfam" id="PF02447">
    <property type="entry name" value="GntP_permease"/>
    <property type="match status" value="1"/>
</dbReference>
<protein>
    <submittedName>
        <fullName evidence="2">Gluconate transporter</fullName>
    </submittedName>
</protein>
<dbReference type="STRING" id="518766.Rmar_0556"/>
<keyword evidence="3" id="KW-1185">Reference proteome</keyword>
<feature type="transmembrane region" description="Helical" evidence="1">
    <location>
        <begin position="28"/>
        <end position="45"/>
    </location>
</feature>
<dbReference type="PANTHER" id="PTHR30354">
    <property type="entry name" value="GNT FAMILY GLUCONATE TRANSPORTER"/>
    <property type="match status" value="1"/>
</dbReference>
<dbReference type="InterPro" id="IPR003474">
    <property type="entry name" value="Glcn_transporter"/>
</dbReference>
<feature type="transmembrane region" description="Helical" evidence="1">
    <location>
        <begin position="103"/>
        <end position="128"/>
    </location>
</feature>
<organism evidence="2 3">
    <name type="scientific">Rhodothermus marinus (strain ATCC 43812 / DSM 4252 / R-10)</name>
    <name type="common">Rhodothermus obamensis</name>
    <dbReference type="NCBI Taxonomy" id="518766"/>
    <lineage>
        <taxon>Bacteria</taxon>
        <taxon>Pseudomonadati</taxon>
        <taxon>Rhodothermota</taxon>
        <taxon>Rhodothermia</taxon>
        <taxon>Rhodothermales</taxon>
        <taxon>Rhodothermaceae</taxon>
        <taxon>Rhodothermus</taxon>
    </lineage>
</organism>
<feature type="transmembrane region" description="Helical" evidence="1">
    <location>
        <begin position="140"/>
        <end position="158"/>
    </location>
</feature>
<feature type="transmembrane region" description="Helical" evidence="1">
    <location>
        <begin position="304"/>
        <end position="322"/>
    </location>
</feature>
<keyword evidence="1" id="KW-0812">Transmembrane</keyword>
<dbReference type="EMBL" id="CP001807">
    <property type="protein sequence ID" value="ACY47456.1"/>
    <property type="molecule type" value="Genomic_DNA"/>
</dbReference>
<dbReference type="Proteomes" id="UP000002221">
    <property type="component" value="Chromosome"/>
</dbReference>
<gene>
    <name evidence="2" type="ordered locus">Rmar_0556</name>
</gene>
<name>D0MF06_RHOM4</name>
<keyword evidence="1" id="KW-1133">Transmembrane helix</keyword>
<dbReference type="KEGG" id="rmr:Rmar_0556"/>
<dbReference type="GO" id="GO:0005886">
    <property type="term" value="C:plasma membrane"/>
    <property type="evidence" value="ECO:0007669"/>
    <property type="project" value="TreeGrafter"/>
</dbReference>
<sequence length="446" mass="46184">MDTLALTGLVLLAVAVLLVLVLLVRLHAFVALLLTSLLVALLGGIPPERVADVLREGMGGTLGYIAVVIGLGAMIGELLQHSGGTACIARSLLDRFGERRAPWALALTGFLVAIPVFFDVALILLLPLVYSLAHRTGRSLLYYALPLAAGIAVAHSFVPPTPGPVAVAGLLGADLGWVVLFGAIVGLPATVLGGIVFGRWMAARLHVPVPAHLFDEATDETRPLPSFLQALSVILVPLALILMGTAAGAFLPEDHALRPPLRLLGHPFTALVLGTLLACYLLGVRLGYPMRTVQQITSKALEPVGLILLVTGAGGVLSRVLVETGVGQALAEQLAASRLPLVVLAFGIALAARVAQGSATVSMVTAAGLIAPVVQTGSYSQPLLALTTLAIAAGATACSHVNDSGFWLVSRYLDLSEADTLRVWTVLETILGVSGLIVVLLLSLVV</sequence>
<feature type="transmembrane region" description="Helical" evidence="1">
    <location>
        <begin position="230"/>
        <end position="251"/>
    </location>
</feature>
<dbReference type="eggNOG" id="COG2610">
    <property type="taxonomic scope" value="Bacteria"/>
</dbReference>
<feature type="transmembrane region" description="Helical" evidence="1">
    <location>
        <begin position="342"/>
        <end position="371"/>
    </location>
</feature>
<feature type="transmembrane region" description="Helical" evidence="1">
    <location>
        <begin position="422"/>
        <end position="445"/>
    </location>
</feature>
<dbReference type="NCBIfam" id="TIGR00791">
    <property type="entry name" value="gntP"/>
    <property type="match status" value="1"/>
</dbReference>
<dbReference type="OrthoDB" id="9787129at2"/>
<dbReference type="GO" id="GO:0015128">
    <property type="term" value="F:gluconate transmembrane transporter activity"/>
    <property type="evidence" value="ECO:0007669"/>
    <property type="project" value="InterPro"/>
</dbReference>
<dbReference type="AlphaFoldDB" id="D0MF06"/>
<feature type="transmembrane region" description="Helical" evidence="1">
    <location>
        <begin position="178"/>
        <end position="197"/>
    </location>
</feature>
<dbReference type="HOGENOM" id="CLU_027949_0_0_10"/>
<keyword evidence="1" id="KW-0472">Membrane</keyword>
<feature type="transmembrane region" description="Helical" evidence="1">
    <location>
        <begin position="263"/>
        <end position="283"/>
    </location>
</feature>
<accession>D0MF06</accession>
<evidence type="ECO:0000256" key="1">
    <source>
        <dbReference type="SAM" id="Phobius"/>
    </source>
</evidence>
<dbReference type="RefSeq" id="WP_012843068.1">
    <property type="nucleotide sequence ID" value="NC_013501.1"/>
</dbReference>
<evidence type="ECO:0000313" key="3">
    <source>
        <dbReference type="Proteomes" id="UP000002221"/>
    </source>
</evidence>